<feature type="transmembrane region" description="Helical" evidence="7">
    <location>
        <begin position="153"/>
        <end position="170"/>
    </location>
</feature>
<keyword evidence="7" id="KW-0249">Electron transport</keyword>
<comment type="subcellular location">
    <subcellularLocation>
        <location evidence="7">Cell membrane</location>
        <topology evidence="7">Multi-pass membrane protein</topology>
    </subcellularLocation>
    <subcellularLocation>
        <location evidence="1">Membrane</location>
        <topology evidence="1">Multi-pass membrane protein</topology>
    </subcellularLocation>
</comment>
<keyword evidence="7" id="KW-1003">Cell membrane</keyword>
<feature type="transmembrane region" description="Helical" evidence="7">
    <location>
        <begin position="50"/>
        <end position="68"/>
    </location>
</feature>
<comment type="subunit">
    <text evidence="7">Heterodimer of a catalytic subunit (MsrP) and a heme-binding subunit (MsrQ).</text>
</comment>
<dbReference type="NCBIfam" id="NF003833">
    <property type="entry name" value="PRK05419.1-5"/>
    <property type="match status" value="1"/>
</dbReference>
<keyword evidence="7" id="KW-0285">Flavoprotein</keyword>
<feature type="domain" description="Ferric oxidoreductase" evidence="8">
    <location>
        <begin position="52"/>
        <end position="164"/>
    </location>
</feature>
<feature type="transmembrane region" description="Helical" evidence="7">
    <location>
        <begin position="176"/>
        <end position="195"/>
    </location>
</feature>
<evidence type="ECO:0000256" key="4">
    <source>
        <dbReference type="ARBA" id="ARBA00022989"/>
    </source>
</evidence>
<evidence type="ECO:0000256" key="1">
    <source>
        <dbReference type="ARBA" id="ARBA00004141"/>
    </source>
</evidence>
<dbReference type="Proteomes" id="UP000009319">
    <property type="component" value="Unassembled WGS sequence"/>
</dbReference>
<feature type="transmembrane region" description="Helical" evidence="7">
    <location>
        <begin position="80"/>
        <end position="100"/>
    </location>
</feature>
<comment type="similarity">
    <text evidence="7">Belongs to the MsrQ family.</text>
</comment>
<keyword evidence="7" id="KW-0479">Metal-binding</keyword>
<protein>
    <recommendedName>
        <fullName evidence="7">Protein-methionine-sulfoxide reductase heme-binding subunit MsrQ</fullName>
    </recommendedName>
    <alternativeName>
        <fullName evidence="7">Flavocytochrome MsrQ</fullName>
    </alternativeName>
</protein>
<keyword evidence="3 7" id="KW-0812">Transmembrane</keyword>
<comment type="function">
    <text evidence="7">Part of the MsrPQ system that repairs oxidized periplasmic proteins containing methionine sulfoxide residues (Met-O), using respiratory chain electrons. Thus protects these proteins from oxidative-stress damage caused by reactive species of oxygen and chlorine generated by the host defense mechanisms. MsrPQ is essential for the maintenance of envelope integrity under bleach stress, rescuing a wide series of structurally unrelated periplasmic proteins from methionine oxidation. MsrQ provides electrons for reduction to the reductase catalytic subunit MsrP, using the quinone pool of the respiratory chain.</text>
</comment>
<evidence type="ECO:0000313" key="9">
    <source>
        <dbReference type="EMBL" id="CCM75173.1"/>
    </source>
</evidence>
<keyword evidence="2 7" id="KW-0813">Transport</keyword>
<dbReference type="eggNOG" id="COG2717">
    <property type="taxonomic scope" value="Bacteria"/>
</dbReference>
<dbReference type="Pfam" id="PF01794">
    <property type="entry name" value="Ferric_reduct"/>
    <property type="match status" value="1"/>
</dbReference>
<dbReference type="GO" id="GO:0030091">
    <property type="term" value="P:protein repair"/>
    <property type="evidence" value="ECO:0007669"/>
    <property type="project" value="UniProtKB-UniRule"/>
</dbReference>
<keyword evidence="7" id="KW-0288">FMN</keyword>
<dbReference type="GO" id="GO:0046872">
    <property type="term" value="F:metal ion binding"/>
    <property type="evidence" value="ECO:0007669"/>
    <property type="project" value="UniProtKB-KW"/>
</dbReference>
<comment type="cofactor">
    <cofactor evidence="7">
        <name>heme b</name>
        <dbReference type="ChEBI" id="CHEBI:60344"/>
    </cofactor>
    <text evidence="7">Binds 1 heme b (iron(II)-protoporphyrin IX) group per subunit.</text>
</comment>
<dbReference type="GO" id="GO:0005886">
    <property type="term" value="C:plasma membrane"/>
    <property type="evidence" value="ECO:0007669"/>
    <property type="project" value="UniProtKB-SubCell"/>
</dbReference>
<evidence type="ECO:0000256" key="3">
    <source>
        <dbReference type="ARBA" id="ARBA00022692"/>
    </source>
</evidence>
<dbReference type="GO" id="GO:0020037">
    <property type="term" value="F:heme binding"/>
    <property type="evidence" value="ECO:0007669"/>
    <property type="project" value="UniProtKB-UniRule"/>
</dbReference>
<keyword evidence="6 7" id="KW-0472">Membrane</keyword>
<feature type="transmembrane region" description="Helical" evidence="7">
    <location>
        <begin position="120"/>
        <end position="141"/>
    </location>
</feature>
<evidence type="ECO:0000256" key="7">
    <source>
        <dbReference type="HAMAP-Rule" id="MF_01207"/>
    </source>
</evidence>
<reference evidence="9 10" key="1">
    <citation type="journal article" date="2013" name="Genome Announc.">
        <title>Draft Genome Sequence of Rhizobium mesoamericanum STM3625, a Nitrogen-Fixing Symbiont of Mimosa pudica Isolated in French Guiana (South America).</title>
        <authorList>
            <person name="Moulin L."/>
            <person name="Mornico D."/>
            <person name="Melkonian R."/>
            <person name="Klonowska A."/>
        </authorList>
    </citation>
    <scope>NUCLEOTIDE SEQUENCE [LARGE SCALE GENOMIC DNA]</scope>
    <source>
        <strain evidence="9 10">STM3625</strain>
    </source>
</reference>
<evidence type="ECO:0000256" key="5">
    <source>
        <dbReference type="ARBA" id="ARBA00023004"/>
    </source>
</evidence>
<dbReference type="PANTHER" id="PTHR36964">
    <property type="entry name" value="PROTEIN-METHIONINE-SULFOXIDE REDUCTASE HEME-BINDING SUBUNIT MSRQ"/>
    <property type="match status" value="1"/>
</dbReference>
<dbReference type="PANTHER" id="PTHR36964:SF1">
    <property type="entry name" value="PROTEIN-METHIONINE-SULFOXIDE REDUCTASE HEME-BINDING SUBUNIT MSRQ"/>
    <property type="match status" value="1"/>
</dbReference>
<keyword evidence="5 7" id="KW-0408">Iron</keyword>
<comment type="cofactor">
    <cofactor evidence="7">
        <name>FMN</name>
        <dbReference type="ChEBI" id="CHEBI:58210"/>
    </cofactor>
    <text evidence="7">Binds 1 FMN per subunit.</text>
</comment>
<dbReference type="EMBL" id="CANI01000011">
    <property type="protein sequence ID" value="CCM75173.1"/>
    <property type="molecule type" value="Genomic_DNA"/>
</dbReference>
<evidence type="ECO:0000259" key="8">
    <source>
        <dbReference type="Pfam" id="PF01794"/>
    </source>
</evidence>
<accession>K0PMN6</accession>
<dbReference type="GO" id="GO:0009055">
    <property type="term" value="F:electron transfer activity"/>
    <property type="evidence" value="ECO:0007669"/>
    <property type="project" value="UniProtKB-UniRule"/>
</dbReference>
<feature type="transmembrane region" description="Helical" evidence="7">
    <location>
        <begin position="12"/>
        <end position="30"/>
    </location>
</feature>
<dbReference type="AlphaFoldDB" id="K0PMN6"/>
<gene>
    <name evidence="7" type="primary">msrQ</name>
    <name evidence="9" type="ORF">BN77_2336</name>
</gene>
<evidence type="ECO:0000256" key="2">
    <source>
        <dbReference type="ARBA" id="ARBA00022448"/>
    </source>
</evidence>
<dbReference type="InterPro" id="IPR013130">
    <property type="entry name" value="Fe3_Rdtase_TM_dom"/>
</dbReference>
<dbReference type="GO" id="GO:0010181">
    <property type="term" value="F:FMN binding"/>
    <property type="evidence" value="ECO:0007669"/>
    <property type="project" value="UniProtKB-UniRule"/>
</dbReference>
<evidence type="ECO:0000256" key="6">
    <source>
        <dbReference type="ARBA" id="ARBA00023136"/>
    </source>
</evidence>
<dbReference type="GO" id="GO:0016679">
    <property type="term" value="F:oxidoreductase activity, acting on diphenols and related substances as donors"/>
    <property type="evidence" value="ECO:0007669"/>
    <property type="project" value="TreeGrafter"/>
</dbReference>
<keyword evidence="7" id="KW-0349">Heme</keyword>
<comment type="caution">
    <text evidence="9">The sequence shown here is derived from an EMBL/GenBank/DDBJ whole genome shotgun (WGS) entry which is preliminary data.</text>
</comment>
<name>K0PMN6_9HYPH</name>
<keyword evidence="10" id="KW-1185">Reference proteome</keyword>
<evidence type="ECO:0000313" key="10">
    <source>
        <dbReference type="Proteomes" id="UP000009319"/>
    </source>
</evidence>
<dbReference type="STRING" id="1211777.BN77_2336"/>
<proteinExistence type="inferred from homology"/>
<organism evidence="9 10">
    <name type="scientific">Rhizobium mesoamericanum STM3625</name>
    <dbReference type="NCBI Taxonomy" id="1211777"/>
    <lineage>
        <taxon>Bacteria</taxon>
        <taxon>Pseudomonadati</taxon>
        <taxon>Pseudomonadota</taxon>
        <taxon>Alphaproteobacteria</taxon>
        <taxon>Hyphomicrobiales</taxon>
        <taxon>Rhizobiaceae</taxon>
        <taxon>Rhizobium/Agrobacterium group</taxon>
        <taxon>Rhizobium</taxon>
    </lineage>
</organism>
<sequence>MATLSISLPKRWQSASVWALYTVGLLPAAWTFYLGATDQLGADPVKTFELFLGLWTIRFLILTLAVSPARDLLGWNYLRYRRALGLLTFYYALMHFTVYMVLDQALDISMVVSDVLKRPFIMFGMAGLAFLVPLALTSNNLSIRRLGPHWVRLHRLVYIVAAAGAVHFALSTKVLGLEQSVYISLLILLILYRSYRPIARSLKARNGRGRQGQQTAIQPASCRLKRIVSIAKSATQCRSKHPAQSISTLNPRVSDTFAGAATFKEVVSVCSVVACRRRRAQ</sequence>
<dbReference type="HOGENOM" id="CLU_989987_0_0_5"/>
<dbReference type="HAMAP" id="MF_01207">
    <property type="entry name" value="MsrQ"/>
    <property type="match status" value="1"/>
</dbReference>
<dbReference type="InterPro" id="IPR022837">
    <property type="entry name" value="MsrQ-like"/>
</dbReference>
<keyword evidence="4 7" id="KW-1133">Transmembrane helix</keyword>